<dbReference type="AlphaFoldDB" id="H2Y6F6"/>
<reference evidence="1" key="2">
    <citation type="submission" date="2025-08" db="UniProtKB">
        <authorList>
            <consortium name="Ensembl"/>
        </authorList>
    </citation>
    <scope>IDENTIFICATION</scope>
</reference>
<organism evidence="1 2">
    <name type="scientific">Ciona savignyi</name>
    <name type="common">Pacific transparent sea squirt</name>
    <dbReference type="NCBI Taxonomy" id="51511"/>
    <lineage>
        <taxon>Eukaryota</taxon>
        <taxon>Metazoa</taxon>
        <taxon>Chordata</taxon>
        <taxon>Tunicata</taxon>
        <taxon>Ascidiacea</taxon>
        <taxon>Phlebobranchia</taxon>
        <taxon>Cionidae</taxon>
        <taxon>Ciona</taxon>
    </lineage>
</organism>
<dbReference type="Proteomes" id="UP000007875">
    <property type="component" value="Unassembled WGS sequence"/>
</dbReference>
<reference evidence="2" key="1">
    <citation type="submission" date="2003-08" db="EMBL/GenBank/DDBJ databases">
        <authorList>
            <person name="Birren B."/>
            <person name="Nusbaum C."/>
            <person name="Abebe A."/>
            <person name="Abouelleil A."/>
            <person name="Adekoya E."/>
            <person name="Ait-zahra M."/>
            <person name="Allen N."/>
            <person name="Allen T."/>
            <person name="An P."/>
            <person name="Anderson M."/>
            <person name="Anderson S."/>
            <person name="Arachchi H."/>
            <person name="Armbruster J."/>
            <person name="Bachantsang P."/>
            <person name="Baldwin J."/>
            <person name="Barry A."/>
            <person name="Bayul T."/>
            <person name="Blitshsteyn B."/>
            <person name="Bloom T."/>
            <person name="Blye J."/>
            <person name="Boguslavskiy L."/>
            <person name="Borowsky M."/>
            <person name="Boukhgalter B."/>
            <person name="Brunache A."/>
            <person name="Butler J."/>
            <person name="Calixte N."/>
            <person name="Calvo S."/>
            <person name="Camarata J."/>
            <person name="Campo K."/>
            <person name="Chang J."/>
            <person name="Cheshatsang Y."/>
            <person name="Citroen M."/>
            <person name="Collymore A."/>
            <person name="Considine T."/>
            <person name="Cook A."/>
            <person name="Cooke P."/>
            <person name="Corum B."/>
            <person name="Cuomo C."/>
            <person name="David R."/>
            <person name="Dawoe T."/>
            <person name="Degray S."/>
            <person name="Dodge S."/>
            <person name="Dooley K."/>
            <person name="Dorje P."/>
            <person name="Dorjee K."/>
            <person name="Dorris L."/>
            <person name="Duffey N."/>
            <person name="Dupes A."/>
            <person name="Elkins T."/>
            <person name="Engels R."/>
            <person name="Erickson J."/>
            <person name="Farina A."/>
            <person name="Faro S."/>
            <person name="Ferreira P."/>
            <person name="Fischer H."/>
            <person name="Fitzgerald M."/>
            <person name="Foley K."/>
            <person name="Gage D."/>
            <person name="Galagan J."/>
            <person name="Gearin G."/>
            <person name="Gnerre S."/>
            <person name="Gnirke A."/>
            <person name="Goyette A."/>
            <person name="Graham J."/>
            <person name="Grandbois E."/>
            <person name="Gyaltsen K."/>
            <person name="Hafez N."/>
            <person name="Hagopian D."/>
            <person name="Hagos B."/>
            <person name="Hall J."/>
            <person name="Hatcher B."/>
            <person name="Heller A."/>
            <person name="Higgins H."/>
            <person name="Honan T."/>
            <person name="Horn A."/>
            <person name="Houde N."/>
            <person name="Hughes L."/>
            <person name="Hulme W."/>
            <person name="Husby E."/>
            <person name="Iliev I."/>
            <person name="Jaffe D."/>
            <person name="Jones C."/>
            <person name="Kamal M."/>
            <person name="Kamat A."/>
            <person name="Kamvysselis M."/>
            <person name="Karlsson E."/>
            <person name="Kells C."/>
            <person name="Kieu A."/>
            <person name="Kisner P."/>
            <person name="Kodira C."/>
            <person name="Kulbokas E."/>
            <person name="Labutti K."/>
            <person name="Lama D."/>
            <person name="Landers T."/>
            <person name="Leger J."/>
            <person name="Levine S."/>
            <person name="Lewis D."/>
            <person name="Lewis T."/>
            <person name="Lindblad-toh K."/>
            <person name="Liu X."/>
            <person name="Lokyitsang T."/>
            <person name="Lokyitsang Y."/>
            <person name="Lucien O."/>
            <person name="Lui A."/>
            <person name="Ma L.J."/>
            <person name="Mabbitt R."/>
            <person name="Macdonald J."/>
            <person name="Maclean C."/>
            <person name="Major J."/>
            <person name="Manning J."/>
            <person name="Marabella R."/>
            <person name="Maru K."/>
            <person name="Matthews C."/>
            <person name="Mauceli E."/>
            <person name="Mccarthy M."/>
            <person name="Mcdonough S."/>
            <person name="Mcghee T."/>
            <person name="Meldrim J."/>
            <person name="Meneus L."/>
            <person name="Mesirov J."/>
            <person name="Mihalev A."/>
            <person name="Mihova T."/>
            <person name="Mikkelsen T."/>
            <person name="Mlenga V."/>
            <person name="Moru K."/>
            <person name="Mozes J."/>
            <person name="Mulrain L."/>
            <person name="Munson G."/>
            <person name="Naylor J."/>
            <person name="Newes C."/>
            <person name="Nguyen C."/>
            <person name="Nguyen N."/>
            <person name="Nguyen T."/>
            <person name="Nicol R."/>
            <person name="Nielsen C."/>
            <person name="Nizzari M."/>
            <person name="Norbu C."/>
            <person name="Norbu N."/>
            <person name="O'donnell P."/>
            <person name="Okoawo O."/>
            <person name="O'leary S."/>
            <person name="Omotosho B."/>
            <person name="O'neill K."/>
            <person name="Osman S."/>
            <person name="Parker S."/>
            <person name="Perrin D."/>
            <person name="Phunkhang P."/>
            <person name="Piqani B."/>
            <person name="Purcell S."/>
            <person name="Rachupka T."/>
            <person name="Ramasamy U."/>
            <person name="Rameau R."/>
            <person name="Ray V."/>
            <person name="Raymond C."/>
            <person name="Retta R."/>
            <person name="Richardson S."/>
            <person name="Rise C."/>
            <person name="Rodriguez J."/>
            <person name="Rogers J."/>
            <person name="Rogov P."/>
            <person name="Rutman M."/>
            <person name="Schupbach R."/>
            <person name="Seaman C."/>
            <person name="Settipalli S."/>
            <person name="Sharpe T."/>
            <person name="Sheridan J."/>
            <person name="Sherpa N."/>
            <person name="Shi J."/>
            <person name="Smirnov S."/>
            <person name="Smith C."/>
            <person name="Sougnez C."/>
            <person name="Spencer B."/>
            <person name="Stalker J."/>
            <person name="Stange-thomann N."/>
            <person name="Stavropoulos S."/>
            <person name="Stetson K."/>
            <person name="Stone C."/>
            <person name="Stone S."/>
            <person name="Stubbs M."/>
            <person name="Talamas J."/>
            <person name="Tchuinga P."/>
            <person name="Tenzing P."/>
            <person name="Tesfaye S."/>
            <person name="Theodore J."/>
            <person name="Thoulutsang Y."/>
            <person name="Topham K."/>
            <person name="Towey S."/>
            <person name="Tsamla T."/>
            <person name="Tsomo N."/>
            <person name="Vallee D."/>
            <person name="Vassiliev H."/>
            <person name="Venkataraman V."/>
            <person name="Vinson J."/>
            <person name="Vo A."/>
            <person name="Wade C."/>
            <person name="Wang S."/>
            <person name="Wangchuk T."/>
            <person name="Wangdi T."/>
            <person name="Whittaker C."/>
            <person name="Wilkinson J."/>
            <person name="Wu Y."/>
            <person name="Wyman D."/>
            <person name="Yadav S."/>
            <person name="Yang S."/>
            <person name="Yang X."/>
            <person name="Yeager S."/>
            <person name="Yee E."/>
            <person name="Young G."/>
            <person name="Zainoun J."/>
            <person name="Zembeck L."/>
            <person name="Zimmer A."/>
            <person name="Zody M."/>
            <person name="Lander E."/>
        </authorList>
    </citation>
    <scope>NUCLEOTIDE SEQUENCE [LARGE SCALE GENOMIC DNA]</scope>
</reference>
<keyword evidence="2" id="KW-1185">Reference proteome</keyword>
<proteinExistence type="predicted"/>
<dbReference type="HOGENOM" id="CLU_1749001_0_0_1"/>
<protein>
    <submittedName>
        <fullName evidence="1">Uncharacterized protein</fullName>
    </submittedName>
</protein>
<dbReference type="InParanoid" id="H2Y6F6"/>
<name>H2Y6F6_CIOSA</name>
<accession>H2Y6F6</accession>
<dbReference type="Ensembl" id="ENSCSAVT00000000914.1">
    <property type="protein sequence ID" value="ENSCSAVP00000000904.1"/>
    <property type="gene ID" value="ENSCSAVG00000000513.1"/>
</dbReference>
<evidence type="ECO:0000313" key="1">
    <source>
        <dbReference type="Ensembl" id="ENSCSAVP00000000904.1"/>
    </source>
</evidence>
<reference evidence="1" key="3">
    <citation type="submission" date="2025-09" db="UniProtKB">
        <authorList>
            <consortium name="Ensembl"/>
        </authorList>
    </citation>
    <scope>IDENTIFICATION</scope>
</reference>
<evidence type="ECO:0000313" key="2">
    <source>
        <dbReference type="Proteomes" id="UP000007875"/>
    </source>
</evidence>
<sequence>MTPPHDLIVDNEVEVTHDFIAEDEIKVDPSSSWSSPLLSSGMEEQHPQDELFIDGIAGLTDSSAEKLLQLSPNMCSVSTAEQQYALQQYVIGGESLDNIIEPSGAEDINAFRILSTSENEVAPLFKDTLVGAPHSNLFAGTTINLNDLQ</sequence>